<evidence type="ECO:0000256" key="3">
    <source>
        <dbReference type="ARBA" id="ARBA00022553"/>
    </source>
</evidence>
<comment type="cofactor">
    <cofactor evidence="1">
        <name>pantetheine 4'-phosphate</name>
        <dbReference type="ChEBI" id="CHEBI:47942"/>
    </cofactor>
</comment>
<dbReference type="PANTHER" id="PTHR45527">
    <property type="entry name" value="NONRIBOSOMAL PEPTIDE SYNTHETASE"/>
    <property type="match status" value="1"/>
</dbReference>
<dbReference type="InterPro" id="IPR001242">
    <property type="entry name" value="Condensation_dom"/>
</dbReference>
<evidence type="ECO:0000313" key="7">
    <source>
        <dbReference type="Proteomes" id="UP001516472"/>
    </source>
</evidence>
<keyword evidence="3" id="KW-0597">Phosphoprotein</keyword>
<evidence type="ECO:0000259" key="5">
    <source>
        <dbReference type="PROSITE" id="PS50075"/>
    </source>
</evidence>
<evidence type="ECO:0000256" key="2">
    <source>
        <dbReference type="ARBA" id="ARBA00022450"/>
    </source>
</evidence>
<keyword evidence="2" id="KW-0596">Phosphopantetheine</keyword>
<proteinExistence type="predicted"/>
<dbReference type="CDD" id="cd12117">
    <property type="entry name" value="A_NRPS_Srf_like"/>
    <property type="match status" value="2"/>
</dbReference>
<dbReference type="Pfam" id="PF13193">
    <property type="entry name" value="AMP-binding_C"/>
    <property type="match status" value="6"/>
</dbReference>
<feature type="domain" description="Carrier" evidence="5">
    <location>
        <begin position="2207"/>
        <end position="2282"/>
    </location>
</feature>
<dbReference type="Pfam" id="PF00550">
    <property type="entry name" value="PP-binding"/>
    <property type="match status" value="6"/>
</dbReference>
<feature type="domain" description="Carrier" evidence="5">
    <location>
        <begin position="1152"/>
        <end position="1227"/>
    </location>
</feature>
<sequence length="5735" mass="627048">TLRSHPGIRDAVTLVREDVPGDARLVAYVAPEVDTVSLREHLRKHLPEYMVPAVFMALPVLPLTPNGKVDRKALPAPEASQVAASTYVAPETPTEIALAALWSEVLRVPRVGRHDNFFELGGHSLLATQLVTRVRAHFQVELPLRAFFERPTVAALAALIDSFQGPDGTGASLPPLVRAERPEVIPLSFAQQRLWFIEQLGTAGTAYSVPVSLKLEGSLDTVVLLAAFDELVRRHEVLRTTFHSDEGAPSQVIHPPFPMPLRHVDLTVVAQREAREAEAHRLALEEARTPFDLEQGPLLRVLLLKLAPTEHVLVLTKHHIISDGWSTGVLVREMGALYTAFSQGLPSPLPELAVQYADHSLWQRGWLQGEVLEQQLGYWRGQLGGSAPYLDLPTDHPRPAKQSFQAAKQDVVLSRELSEALETLAKQASATPYMLLLAAFKLLLHRYSGQEDVLIGSPIAGRRHAESEALIGYFANTVVIRTQVEPSLTFRELLTRVRATTLGAYEHQDLPFEKLVEDLKPERDLRRTPFFQVTFTLQNAPMPALMLPELTLRGLDMDAGSILFDLQLIMVRGPDGFDGTLLYNTSLFAPETAAGMVQRLRLLLESAVRAPDTRLSGLSLLTPEERRQVLVEWNRTFREYPRDASVAGLFSAQAARTPDAPALKSGEKTLSYAALDRASNQLAHHLRRSGVRPGDRVGLCLERSFELIVGMLGILKAGAAYVPVEAKYPADRIAWMLQEAGVSVLVTQESLADELPAVTDLQVLLDADAAVLAKQPETPLELEVPAEALAYVMFTSGSTGRPKGVSVPQRGIVRLVRGNDFIHFGPEEVFLQLAPVAFDASTLEVWGALLNGAKLVLAPAKALSFEETGALLITEGITTLWLTAALFEQMVIHQGEALAGVRQVLAGGDVLPVERVREHLARMPSGAVLVNGYGPTENTTFSATYALGAGDSVGLSVPIGRPLAQSTAWVLDAALQPVPVGVPGALYVGGDGLAWGYLKRPDLTAERFIPHPFATEPGARLYSTGDRVRWQADGTLEFLGRTDFQVKIRGFRIEPGEVEAVLRQSSQVREAVVLVREDVPGDKRLVAYVVATGEGFDPGALKALTQKQLPEYMVPTAWVELSALPLNANGKVDRKALPVPEAPRASDAEVVAPRNAMETALAAIWAEVLHLEAISIHDDFFELGGHSLLATQVVSRIRSTLGVELPLGDLFGAPTVATLAEKLGSARRTQAPPLVRTERSTAPPLSFAQQRLWFIDQLEPGTSLYNMPLPLRLSGALDEGALRKSLDALMARHESLRTTFRVEAGQPVQHIHSEASVPFESVDLTAIADDTERQAEATRRGFAESRRPFNLEQGPVIRALLLKLGAEDHILVVHLHHIVSDGWSLGVLVREMTALYEAFRHGQAPALPELPVQYADYAVWQRNWLQGDVLKAQLGWWKQQLAGASHVLELPIDKPRPAVVSQRGAGVSVRLPQALSEQVEALAQREGATPFMVLLAAFQSVLHRHSGQDDVLVGSPIANRGHAETEGLIGFFVNTLVLRGSFGARPTFRQLLAQVRATTLGAYEHQDLPFERLVEEIQTTRDLSRTPLFQVMFALQNAPVPELALPGLSVTGAHFGGRNLSLFELILTLNRSADGFVGQLDYATDLFEVATAERIATHLRVLLESVVARPDASLADLALDTPEAQARLVKLGHGDVVDFDVESTLHGLIEQQALRTPDADAVVFEETTLSFRQFDARANQLARHLRSLGVGPEVTVGLCLERSADALVAFLAVLKAGGAFVPFDPAAPAARKDFLLRDCGASVLLTTRALAEAWQPDVAHVVKLDVEQTWLAALSEEPLPPSAGPDNLAYVIYTSGSTGTPKGVMVQHRSVVHLHRTLTRNVYAQQGPLRVSLNSPLYFDAVIEAFIKLLDGHCLCVIPEDTRRDPERMLTWMEARRIDVQLSTPSQLKLLLEAGLLDRAWVPSQFLVGGESMDEALWRLLAGTTRTRAINAYGPTEGTVAVTTFNIQGTALPRPVIGRPLDNLRAYVLDEHQRLVSFGLPGELCFSGAGITRGYLGRPDLTAERFVPDPFSTEPGARLYRTGDKARWREDGTLDFMGRLDFQVKLRGYRIELGEVEATLRSHPGIRDAVALVREDVPGDARLVAYVAPEVDTTSLREHLRKHLPEYMVPAAIMALPALPLTPNDKVDRKALPAPEASQVAASTYVAPETPTEVALAALWSEVLRVPRVGRHDNFFELGGHSLLATQLVTRVRAHFRVELPLRAFFERPTVAELAALIDSFQGPDGTEASLPPLVRAERPEVIPLSFAQQRLWFIEQLGTVGTAYSIPVGLKIEGTLDMTVLQRAFDELVRRHEALRTTFRPHEGTPSQVIHPPFPMPLRFVDLSSIEAPEARQAEALRVAGDEARIPFSLEQGPLVRVLVLKLGPAEHGLVLTQHHIISDGWSTGVLVREIGALYTAFSQGLPSPLVELAVQYADHSLWQRGWLQGEVLERQLGFWRDQLDGAAPYLDLPTDHPRPAQQSFQGADQLVSLPLALSEALETLAKQASATPYMLLLAAFKLLLHRYSGQEDVLIGSPIAGRRHAESEALIGYFANTVVIRTQVEPSLTFRELLTRVRATTLGAYEHQDLPFEKLVEDLKPERDLSRAPFFQVTFTLQNAPMPELVLPELTLRPMMGSELRFSLFDLQLLMRRGPDGFGGTLLYNTALFSPETMARMAHRFQVLLDVAVASPDVPLARLPLLMPEERRQVLVEWNRTSREYPRDASVAGLFSAQAARTPDAVALKSGEKTLSYAALDRASNQVAHHLRRSGVRPGDRVGLCLERSFELIVGMLGILKAGAAYVPVEAKYPADRIAWMLQEAGVSVLVTQESLADELPAVTDLQVLLDADAAVLAKQPETPLELEVPAEALAYVMFTSGSTGRPKGVSVPQRGIVRLVRGNDFIHFGPEEVFLQLAPVAFDASTLEVWGALLNGAKLVLAPAKALSFEETGALLITEGITTLWLTAALFEQMVIHQGEALAGVRQVLAGGDVLPVERVREHLARMPSRAVLVNGYGPTENTTFSATHTLRAGDSVGRSVPIGRSLAQSTAWVLDAALQPVPVGVPGALYVGGDGLAWGYLKRPDLTAERFIPHPFATEPGARLYSTGDRVRWQADGTLEFLGRTDFQVKIRGFRIEPGEVEAVLRQSSQVREAVALVREDVPGDKRLVAYIVAAADAGDVEQLKAFAQKLLPDYMVPSAFVALPALPLSANGKVDRKALPAPEAPRVSTAKGAAPRNAMETALAAIWAEVLHLEAIGIHDDFFELGGHSLLATQVVSRIRSTLGVELPLGDLFGAPTVATLAEKLGSARRTQAPPLVRTERTTAPPLSFAQQRLWFIDQLEPGTSLYNMPLPLRLSGALDEGALRKSLDALMARHEALRTTFRVEAGQPVQHIHSEATVPFESVDLTGIADLEERQAEAKRRGIAEFRRPFNLEQGPVIRALLMKLDAEDHILVVHVHHIVSDGWSLGVMVREVTTFYEAFRQGQTPALPELPVQYADYAVWQRNWLQGDVLKAQLGWWKQQLAGASHVLELPIDKPRPAVVSQRGAAVSVQLPQALSEQVEALAQREGATPFMVLLAAFQSVLHRHSGQDDVLVGSPIANRGHAETEGLIGFFVNTLVLRGSFGARPTFRQLLAQVRTTTLGAYEHQDLPFERLVEELQTTRDLSRTPLFQALFALQNAPLSAATLPGLALRPAEFGSRTTTLFELSLDLRRSEEGFAGRLEYATDLFEPATAERIATHLRVLLESVVARPDAPLADLSLDTLEAQTRLVKLGHGDVVDFDLGSTVHGLFEAQVARTPDADAVVFEETTLSFRQLDARANQLARHLRSLGVGPEVTVGLCLERSADALVAFLAVLKAGGAFVPFDPAAPDARKAYVLEDSRASVLLTTQALTEAWRPDVAHVVKLDAEAAHLATLSEEPLPPSAGPENLAYVIYTSGSTGMPKGVMVQHRSVAHLHHTLARNVYTASRRLRVSLSVPLYFDAVIEPFTKLLDGHCLCVIPEETRLEPARMLSWLEQHRVDVLVGTPAQLKILLDAGMMERTWVPSQLMLGGEALDEVTWRLLATTDRTRAFNGYGPTETTVSVTTFDIQGTALPRPVIGRPLDNLRAYVLDEHQRLVSFGLPGELCLSGEGVTRGYLGRPALTAERFVPDPFSTEPGARLYRTGDKARWREDGTLDLLGRLDFQVKLRGYRIELGEVEATLRSHPGIRDAVALVREDVPGDARLVAWVVPEVDTAPLREHLRKHLPEYMVPVAFMALPALPLTPNGKVDRKALPAPEASRQSPRITDAPGTPTEVALAALWSEVLRVPTVGRHDNFFELGGHSLLATQVVARVRARFGVELPVRALFESPTVATLALRLPDAPTATVLPPLVPAATPGPHPLSFAQQRLWFIDQLDPGSPLYNMPTALRLSGTVDVPRLQQTFDALVQRHESLRTTFETHDGEPLQRIHPAPAQSLFVVDLTSLPHDAREAEVLRLASEDALRPFDLASGPLVRITLVKVDVNEHVLLLCLHHAISDGWSIGVLVREVIALYEAFRQGLPSPLPPLPVQYADYAVWQRNWLQGDALETQLGWWKRQLAGAPQALALPTDKPRPPRRSSRGAMLPVRIPPALSEAVEALAQKEGATPFMVLLSAFQTLLYRYSGQDDLLVGTSIAGRRHAETEGLIGFFVNTLVLRARFDDRPSFRQVLAQVRANTLGAYEHQDIPFERLVEALQPARDLSRTPLIQALFVLQNTPESGARLPELTLRPVGVEANSTKFDLDLSMGRTDRGFEGALFYSTDLFEAATARRLTEHLVQLLEGAVAQPDAAVETLTLLSADERQWVLEEWSGETADFPADLPFHTRFEQQVTRTPKAPALVMGDTTVSFHQLNVRANQLAHYLRTLGVGPEVPVAFSLERSPEAIVTLLAILKAGGAYVPLDPSAPAARKDFILENSGATVLLTTQALAEAWQPAVRHLVRLDTEARRIDALSPGNPRVDVRPEHVAYVLYTSGSTGMPKGVMVQHRSIVHLHRAMADVPLSAVPRVLRASLNAPLNFDISVGQLSLLLDGHGLCLIQEDVRQEPERMLAWMEQHRIDVLDCTPSQLKSLLEAGLLERAHVPETLLICGEAVDEATWRTLAATKRTRAFNLYGPTEGTVYATWWCIQDATQPVPVIGRPLVNMGVFVLDANLNPVSVGVPGELFISGEGLARGYRARADLTAERFIPHPFSTEPGARLYRTGDRVRWRQDGTLDFMGRLDFQVKLRGYRIELGEIEAALRTHPGLRDAVALVREDVPGLPRLVAYVAPAVDTAPLRGHLLRTLPDYMVPSAFVSLPALPLNSNGKVDRKALPVPNADVTASGPLVGPRDATEALLARLWAQTLGLSAVDVRTSLFELGGHSLLAVRLIAAVNRETGRRLPLSALFQAPSVEQFARLMNEAEDTRPFSSLVPFAKQGAGTAPPFFCVHPVGGNVLAYAELARQLGPDQSFYGLQSRGLDGTSDPSGTVEEMATHYVRELRMVQPAGPYHLGGWSLGGVIAYEMAHQLRAAGEEVALLALIDSYVPETVAASEPPLDRTLAVGLFAQDLMGVSLADLALDTAELATLEPEAALTRVLESAVQAGALPPGVDSANPVALFRVFEANLEAARRYHPPAMEQRVLRVQAEELADTGPGDGGWSALVGERLESHRLPGNHYTLLREPTVRTVADLLKKALRDPDER</sequence>
<dbReference type="SUPFAM" id="SSF56801">
    <property type="entry name" value="Acetyl-CoA synthetase-like"/>
    <property type="match status" value="6"/>
</dbReference>
<dbReference type="SMART" id="SM00824">
    <property type="entry name" value="PKS_TE"/>
    <property type="match status" value="1"/>
</dbReference>
<feature type="region of interest" description="Disordered" evidence="4">
    <location>
        <begin position="4306"/>
        <end position="4327"/>
    </location>
</feature>
<dbReference type="PROSITE" id="PS00012">
    <property type="entry name" value="PHOSPHOPANTETHEINE"/>
    <property type="match status" value="6"/>
</dbReference>
<accession>A0ABR9Q0N1</accession>
<feature type="domain" description="Carrier" evidence="5">
    <location>
        <begin position="3271"/>
        <end position="3346"/>
    </location>
</feature>
<dbReference type="Gene3D" id="2.30.38.10">
    <property type="entry name" value="Luciferase, Domain 3"/>
    <property type="match status" value="5"/>
</dbReference>
<dbReference type="PANTHER" id="PTHR45527:SF1">
    <property type="entry name" value="FATTY ACID SYNTHASE"/>
    <property type="match status" value="1"/>
</dbReference>
<feature type="domain" description="Carrier" evidence="5">
    <location>
        <begin position="89"/>
        <end position="164"/>
    </location>
</feature>
<comment type="caution">
    <text evidence="6">The sequence shown here is derived from an EMBL/GenBank/DDBJ whole genome shotgun (WGS) entry which is preliminary data.</text>
</comment>
<evidence type="ECO:0000313" key="6">
    <source>
        <dbReference type="EMBL" id="MBE4753745.1"/>
    </source>
</evidence>
<evidence type="ECO:0000256" key="4">
    <source>
        <dbReference type="SAM" id="MobiDB-lite"/>
    </source>
</evidence>
<dbReference type="InterPro" id="IPR010071">
    <property type="entry name" value="AA_adenyl_dom"/>
</dbReference>
<dbReference type="PROSITE" id="PS00455">
    <property type="entry name" value="AMP_BINDING"/>
    <property type="match status" value="5"/>
</dbReference>
<dbReference type="EMBL" id="JAAIYO010000024">
    <property type="protein sequence ID" value="MBE4753745.1"/>
    <property type="molecule type" value="Genomic_DNA"/>
</dbReference>
<evidence type="ECO:0000256" key="1">
    <source>
        <dbReference type="ARBA" id="ARBA00001957"/>
    </source>
</evidence>
<dbReference type="SMART" id="SM00823">
    <property type="entry name" value="PKS_PP"/>
    <property type="match status" value="6"/>
</dbReference>
<dbReference type="NCBIfam" id="NF004282">
    <property type="entry name" value="PRK05691.1"/>
    <property type="match status" value="6"/>
</dbReference>
<dbReference type="InterPro" id="IPR029058">
    <property type="entry name" value="AB_hydrolase_fold"/>
</dbReference>
<dbReference type="SUPFAM" id="SSF47336">
    <property type="entry name" value="ACP-like"/>
    <property type="match status" value="6"/>
</dbReference>
<gene>
    <name evidence="6" type="ORF">G4177_36935</name>
</gene>
<dbReference type="InterPro" id="IPR025110">
    <property type="entry name" value="AMP-bd_C"/>
</dbReference>
<dbReference type="Gene3D" id="1.10.1200.10">
    <property type="entry name" value="ACP-like"/>
    <property type="match status" value="6"/>
</dbReference>
<reference evidence="6 7" key="1">
    <citation type="submission" date="2020-02" db="EMBL/GenBank/DDBJ databases">
        <authorList>
            <person name="Babadi Z.K."/>
            <person name="Risdian C."/>
            <person name="Ebrahimipour G.H."/>
            <person name="Wink J."/>
        </authorList>
    </citation>
    <scope>NUCLEOTIDE SEQUENCE [LARGE SCALE GENOMIC DNA]</scope>
    <source>
        <strain evidence="6 7">ZKHCc1 1396</strain>
    </source>
</reference>
<dbReference type="Gene3D" id="3.30.300.30">
    <property type="match status" value="6"/>
</dbReference>
<dbReference type="CDD" id="cd05930">
    <property type="entry name" value="A_NRPS"/>
    <property type="match status" value="3"/>
</dbReference>
<feature type="domain" description="Carrier" evidence="5">
    <location>
        <begin position="4326"/>
        <end position="4401"/>
    </location>
</feature>
<dbReference type="Proteomes" id="UP001516472">
    <property type="component" value="Unassembled WGS sequence"/>
</dbReference>
<dbReference type="NCBIfam" id="TIGR01733">
    <property type="entry name" value="AA-adenyl-dom"/>
    <property type="match status" value="5"/>
</dbReference>
<dbReference type="Pfam" id="PF00668">
    <property type="entry name" value="Condensation"/>
    <property type="match status" value="5"/>
</dbReference>
<dbReference type="InterPro" id="IPR036736">
    <property type="entry name" value="ACP-like_sf"/>
</dbReference>
<organism evidence="6 7">
    <name type="scientific">Corallococcus soli</name>
    <dbReference type="NCBI Taxonomy" id="2710757"/>
    <lineage>
        <taxon>Bacteria</taxon>
        <taxon>Pseudomonadati</taxon>
        <taxon>Myxococcota</taxon>
        <taxon>Myxococcia</taxon>
        <taxon>Myxococcales</taxon>
        <taxon>Cystobacterineae</taxon>
        <taxon>Myxococcaceae</taxon>
        <taxon>Corallococcus</taxon>
    </lineage>
</organism>
<dbReference type="Pfam" id="PF00501">
    <property type="entry name" value="AMP-binding"/>
    <property type="match status" value="5"/>
</dbReference>
<dbReference type="CDD" id="cd19531">
    <property type="entry name" value="LCL_NRPS-like"/>
    <property type="match status" value="5"/>
</dbReference>
<dbReference type="SUPFAM" id="SSF52777">
    <property type="entry name" value="CoA-dependent acyltransferases"/>
    <property type="match status" value="10"/>
</dbReference>
<dbReference type="InterPro" id="IPR023213">
    <property type="entry name" value="CAT-like_dom_sf"/>
</dbReference>
<dbReference type="InterPro" id="IPR006162">
    <property type="entry name" value="Ppantetheine_attach_site"/>
</dbReference>
<dbReference type="PROSITE" id="PS50075">
    <property type="entry name" value="CARRIER"/>
    <property type="match status" value="6"/>
</dbReference>
<dbReference type="InterPro" id="IPR020845">
    <property type="entry name" value="AMP-binding_CS"/>
</dbReference>
<feature type="domain" description="Carrier" evidence="5">
    <location>
        <begin position="5381"/>
        <end position="5456"/>
    </location>
</feature>
<feature type="non-terminal residue" evidence="6">
    <location>
        <position position="1"/>
    </location>
</feature>
<dbReference type="SUPFAM" id="SSF53474">
    <property type="entry name" value="alpha/beta-Hydrolases"/>
    <property type="match status" value="1"/>
</dbReference>
<protein>
    <submittedName>
        <fullName evidence="6">Amino acid adenylation domain-containing protein</fullName>
    </submittedName>
</protein>
<dbReference type="Gene3D" id="3.30.559.10">
    <property type="entry name" value="Chloramphenicol acetyltransferase-like domain"/>
    <property type="match status" value="5"/>
</dbReference>
<name>A0ABR9Q0N1_9BACT</name>
<dbReference type="InterPro" id="IPR045851">
    <property type="entry name" value="AMP-bd_C_sf"/>
</dbReference>
<keyword evidence="7" id="KW-1185">Reference proteome</keyword>
<dbReference type="Pfam" id="PF00975">
    <property type="entry name" value="Thioesterase"/>
    <property type="match status" value="1"/>
</dbReference>
<dbReference type="InterPro" id="IPR020802">
    <property type="entry name" value="TesA-like"/>
</dbReference>
<dbReference type="Gene3D" id="3.40.50.980">
    <property type="match status" value="10"/>
</dbReference>
<dbReference type="Gene3D" id="3.30.559.30">
    <property type="entry name" value="Nonribosomal peptide synthetase, condensation domain"/>
    <property type="match status" value="5"/>
</dbReference>
<dbReference type="Gene3D" id="3.40.50.1820">
    <property type="entry name" value="alpha/beta hydrolase"/>
    <property type="match status" value="1"/>
</dbReference>
<dbReference type="InterPro" id="IPR001031">
    <property type="entry name" value="Thioesterase"/>
</dbReference>
<dbReference type="InterPro" id="IPR009081">
    <property type="entry name" value="PP-bd_ACP"/>
</dbReference>
<dbReference type="NCBIfam" id="NF003417">
    <property type="entry name" value="PRK04813.1"/>
    <property type="match status" value="6"/>
</dbReference>
<dbReference type="InterPro" id="IPR020806">
    <property type="entry name" value="PKS_PP-bd"/>
</dbReference>
<dbReference type="InterPro" id="IPR000873">
    <property type="entry name" value="AMP-dep_synth/lig_dom"/>
</dbReference>